<reference evidence="17 18" key="1">
    <citation type="journal article" date="2024" name="BMC Genomics">
        <title>Genome assembly of redclaw crayfish (Cherax quadricarinatus) provides insights into its immune adaptation and hypoxia tolerance.</title>
        <authorList>
            <person name="Liu Z."/>
            <person name="Zheng J."/>
            <person name="Li H."/>
            <person name="Fang K."/>
            <person name="Wang S."/>
            <person name="He J."/>
            <person name="Zhou D."/>
            <person name="Weng S."/>
            <person name="Chi M."/>
            <person name="Gu Z."/>
            <person name="He J."/>
            <person name="Li F."/>
            <person name="Wang M."/>
        </authorList>
    </citation>
    <scope>NUCLEOTIDE SEQUENCE [LARGE SCALE GENOMIC DNA]</scope>
    <source>
        <strain evidence="17">ZL_2023a</strain>
    </source>
</reference>
<feature type="chain" id="PRO_5043866936" description="Peptidase M14 domain-containing protein" evidence="15">
    <location>
        <begin position="21"/>
        <end position="412"/>
    </location>
</feature>
<name>A0AAW0XIH0_CHEQU</name>
<evidence type="ECO:0000256" key="8">
    <source>
        <dbReference type="ARBA" id="ARBA00022801"/>
    </source>
</evidence>
<comment type="similarity">
    <text evidence="3 14">Belongs to the peptidase M14 family.</text>
</comment>
<dbReference type="FunFam" id="3.40.630.10:FF:000056">
    <property type="entry name" value="Zinc carboxypeptidase"/>
    <property type="match status" value="1"/>
</dbReference>
<keyword evidence="4" id="KW-0121">Carboxypeptidase</keyword>
<keyword evidence="6" id="KW-0479">Metal-binding</keyword>
<dbReference type="GO" id="GO:0008270">
    <property type="term" value="F:zinc ion binding"/>
    <property type="evidence" value="ECO:0007669"/>
    <property type="project" value="InterPro"/>
</dbReference>
<evidence type="ECO:0000256" key="14">
    <source>
        <dbReference type="PROSITE-ProRule" id="PRU01379"/>
    </source>
</evidence>
<keyword evidence="12" id="KW-0865">Zymogen</keyword>
<evidence type="ECO:0000256" key="5">
    <source>
        <dbReference type="ARBA" id="ARBA00022670"/>
    </source>
</evidence>
<dbReference type="Proteomes" id="UP001445076">
    <property type="component" value="Unassembled WGS sequence"/>
</dbReference>
<dbReference type="SMART" id="SM00631">
    <property type="entry name" value="Zn_pept"/>
    <property type="match status" value="1"/>
</dbReference>
<feature type="domain" description="Peptidase M14" evidence="16">
    <location>
        <begin position="121"/>
        <end position="412"/>
    </location>
</feature>
<dbReference type="CDD" id="cd03860">
    <property type="entry name" value="M14_CP_A-B_like"/>
    <property type="match status" value="1"/>
</dbReference>
<keyword evidence="11" id="KW-0482">Metalloprotease</keyword>
<dbReference type="InterPro" id="IPR057246">
    <property type="entry name" value="CARBOXYPEPT_ZN_1"/>
</dbReference>
<comment type="function">
    <text evidence="2">Extracellular metalloprotease that contributes to pathogenicity.</text>
</comment>
<dbReference type="PROSITE" id="PS52035">
    <property type="entry name" value="PEPTIDASE_M14"/>
    <property type="match status" value="1"/>
</dbReference>
<evidence type="ECO:0000256" key="7">
    <source>
        <dbReference type="ARBA" id="ARBA00022729"/>
    </source>
</evidence>
<comment type="cofactor">
    <cofactor evidence="1">
        <name>Zn(2+)</name>
        <dbReference type="ChEBI" id="CHEBI:29105"/>
    </cofactor>
</comment>
<evidence type="ECO:0000256" key="4">
    <source>
        <dbReference type="ARBA" id="ARBA00022645"/>
    </source>
</evidence>
<feature type="signal peptide" evidence="15">
    <location>
        <begin position="1"/>
        <end position="20"/>
    </location>
</feature>
<evidence type="ECO:0000256" key="3">
    <source>
        <dbReference type="ARBA" id="ARBA00005988"/>
    </source>
</evidence>
<feature type="non-terminal residue" evidence="17">
    <location>
        <position position="1"/>
    </location>
</feature>
<dbReference type="Pfam" id="PF02244">
    <property type="entry name" value="Propep_M14"/>
    <property type="match status" value="1"/>
</dbReference>
<keyword evidence="5" id="KW-0645">Protease</keyword>
<dbReference type="Gene3D" id="3.40.630.10">
    <property type="entry name" value="Zn peptidases"/>
    <property type="match status" value="1"/>
</dbReference>
<evidence type="ECO:0000256" key="9">
    <source>
        <dbReference type="ARBA" id="ARBA00022833"/>
    </source>
</evidence>
<dbReference type="GO" id="GO:0004181">
    <property type="term" value="F:metallocarboxypeptidase activity"/>
    <property type="evidence" value="ECO:0007669"/>
    <property type="project" value="InterPro"/>
</dbReference>
<dbReference type="Pfam" id="PF00246">
    <property type="entry name" value="Peptidase_M14"/>
    <property type="match status" value="1"/>
</dbReference>
<evidence type="ECO:0000259" key="16">
    <source>
        <dbReference type="PROSITE" id="PS52035"/>
    </source>
</evidence>
<keyword evidence="9" id="KW-0862">Zinc</keyword>
<dbReference type="PRINTS" id="PR00765">
    <property type="entry name" value="CRBOXYPTASEA"/>
</dbReference>
<dbReference type="GO" id="GO:0006508">
    <property type="term" value="P:proteolysis"/>
    <property type="evidence" value="ECO:0007669"/>
    <property type="project" value="UniProtKB-KW"/>
</dbReference>
<keyword evidence="8" id="KW-0378">Hydrolase</keyword>
<dbReference type="InterPro" id="IPR036990">
    <property type="entry name" value="M14A-like_propep"/>
</dbReference>
<dbReference type="Gene3D" id="3.30.70.340">
    <property type="entry name" value="Metallocarboxypeptidase-like"/>
    <property type="match status" value="1"/>
</dbReference>
<organism evidence="17 18">
    <name type="scientific">Cherax quadricarinatus</name>
    <name type="common">Australian red claw crayfish</name>
    <dbReference type="NCBI Taxonomy" id="27406"/>
    <lineage>
        <taxon>Eukaryota</taxon>
        <taxon>Metazoa</taxon>
        <taxon>Ecdysozoa</taxon>
        <taxon>Arthropoda</taxon>
        <taxon>Crustacea</taxon>
        <taxon>Multicrustacea</taxon>
        <taxon>Malacostraca</taxon>
        <taxon>Eumalacostraca</taxon>
        <taxon>Eucarida</taxon>
        <taxon>Decapoda</taxon>
        <taxon>Pleocyemata</taxon>
        <taxon>Astacidea</taxon>
        <taxon>Parastacoidea</taxon>
        <taxon>Parastacidae</taxon>
        <taxon>Cherax</taxon>
    </lineage>
</organism>
<dbReference type="GO" id="GO:0005615">
    <property type="term" value="C:extracellular space"/>
    <property type="evidence" value="ECO:0007669"/>
    <property type="project" value="TreeGrafter"/>
</dbReference>
<evidence type="ECO:0000256" key="6">
    <source>
        <dbReference type="ARBA" id="ARBA00022723"/>
    </source>
</evidence>
<evidence type="ECO:0000313" key="18">
    <source>
        <dbReference type="Proteomes" id="UP001445076"/>
    </source>
</evidence>
<evidence type="ECO:0000256" key="1">
    <source>
        <dbReference type="ARBA" id="ARBA00001947"/>
    </source>
</evidence>
<feature type="active site" description="Proton donor/acceptor" evidence="14">
    <location>
        <position position="378"/>
    </location>
</feature>
<dbReference type="SUPFAM" id="SSF54897">
    <property type="entry name" value="Protease propeptides/inhibitors"/>
    <property type="match status" value="1"/>
</dbReference>
<proteinExistence type="inferred from homology"/>
<dbReference type="PANTHER" id="PTHR11705:SF143">
    <property type="entry name" value="SLL0236 PROTEIN"/>
    <property type="match status" value="1"/>
</dbReference>
<evidence type="ECO:0000256" key="2">
    <source>
        <dbReference type="ARBA" id="ARBA00003091"/>
    </source>
</evidence>
<dbReference type="SUPFAM" id="SSF53187">
    <property type="entry name" value="Zn-dependent exopeptidases"/>
    <property type="match status" value="1"/>
</dbReference>
<keyword evidence="18" id="KW-1185">Reference proteome</keyword>
<sequence>HDTTMKIVFTLLFGVASLTASPTTYHGYKLLSVKPRTHEEAQIVQHIVSSWLLDQWSWAKTPGAGVDVLVPPRLVHRFRNTLGRRHIPVTIKINDVQTLIEQQVTNHKRSHTLPRKFDHTDYHELDEIYSILDGSVADFPALLSVYSAGETYEGRDIRVVKVSTGGSKPVIWIDCGIHACEWISTATCQYFLDQLTAGYGNDSQVTTLLDSYDFHIMPCTNPDGYVYTWTVDRLWRKNRVPNAECHGVDCNRNFDSDFGGAGSSNNPCSDLYSGESAFSERESQAVRGSIEALPDVRMYFSLHSYSQLWMTPYGYTEQLPANYDEQYRVAGVSVRALEAVHGTKYNYGNIADVIYLAAGSSADWVYDSAKVQYSYGIELRDEGDYGYLLPPEQILPTAEETWAGIIAGINAI</sequence>
<evidence type="ECO:0000256" key="11">
    <source>
        <dbReference type="ARBA" id="ARBA00023049"/>
    </source>
</evidence>
<dbReference type="InterPro" id="IPR000834">
    <property type="entry name" value="Peptidase_M14"/>
</dbReference>
<dbReference type="InterPro" id="IPR003146">
    <property type="entry name" value="M14A_act_pep"/>
</dbReference>
<protein>
    <recommendedName>
        <fullName evidence="16">Peptidase M14 domain-containing protein</fullName>
    </recommendedName>
</protein>
<dbReference type="EMBL" id="JARKIK010000036">
    <property type="protein sequence ID" value="KAK8739465.1"/>
    <property type="molecule type" value="Genomic_DNA"/>
</dbReference>
<evidence type="ECO:0000256" key="13">
    <source>
        <dbReference type="ARBA" id="ARBA00023157"/>
    </source>
</evidence>
<keyword evidence="10" id="KW-0843">Virulence</keyword>
<comment type="caution">
    <text evidence="17">The sequence shown here is derived from an EMBL/GenBank/DDBJ whole genome shotgun (WGS) entry which is preliminary data.</text>
</comment>
<evidence type="ECO:0000256" key="15">
    <source>
        <dbReference type="SAM" id="SignalP"/>
    </source>
</evidence>
<gene>
    <name evidence="17" type="ORF">OTU49_003336</name>
</gene>
<evidence type="ECO:0000256" key="10">
    <source>
        <dbReference type="ARBA" id="ARBA00023026"/>
    </source>
</evidence>
<dbReference type="PANTHER" id="PTHR11705">
    <property type="entry name" value="PROTEASE FAMILY M14 CARBOXYPEPTIDASE A,B"/>
    <property type="match status" value="1"/>
</dbReference>
<keyword evidence="13" id="KW-1015">Disulfide bond</keyword>
<evidence type="ECO:0000256" key="12">
    <source>
        <dbReference type="ARBA" id="ARBA00023145"/>
    </source>
</evidence>
<keyword evidence="7 15" id="KW-0732">Signal</keyword>
<dbReference type="AlphaFoldDB" id="A0AAW0XIH0"/>
<dbReference type="PROSITE" id="PS00132">
    <property type="entry name" value="CARBOXYPEPT_ZN_1"/>
    <property type="match status" value="1"/>
</dbReference>
<accession>A0AAW0XIH0</accession>
<evidence type="ECO:0000313" key="17">
    <source>
        <dbReference type="EMBL" id="KAK8739465.1"/>
    </source>
</evidence>